<keyword evidence="4" id="KW-0472">Membrane</keyword>
<evidence type="ECO:0000313" key="7">
    <source>
        <dbReference type="EMBL" id="MEZ2738771.1"/>
    </source>
</evidence>
<dbReference type="InterPro" id="IPR003660">
    <property type="entry name" value="HAMP_dom"/>
</dbReference>
<reference evidence="7 8" key="1">
    <citation type="submission" date="2024-08" db="EMBL/GenBank/DDBJ databases">
        <authorList>
            <person name="Feng Z."/>
            <person name="Ronholm J."/>
        </authorList>
    </citation>
    <scope>NUCLEOTIDE SEQUENCE [LARGE SCALE GENOMIC DNA]</scope>
    <source>
        <strain evidence="7 8">4-AB0-8</strain>
    </source>
</reference>
<dbReference type="InterPro" id="IPR004090">
    <property type="entry name" value="Chemotax_Me-accpt_rcpt"/>
</dbReference>
<keyword evidence="1" id="KW-0488">Methylation</keyword>
<dbReference type="Pfam" id="PF00672">
    <property type="entry name" value="HAMP"/>
    <property type="match status" value="1"/>
</dbReference>
<dbReference type="Pfam" id="PF00015">
    <property type="entry name" value="MCPsignal"/>
    <property type="match status" value="1"/>
</dbReference>
<comment type="similarity">
    <text evidence="2">Belongs to the methyl-accepting chemotaxis (MCP) protein family.</text>
</comment>
<keyword evidence="3" id="KW-0807">Transducer</keyword>
<feature type="domain" description="Methyl-accepting transducer" evidence="5">
    <location>
        <begin position="275"/>
        <end position="504"/>
    </location>
</feature>
<dbReference type="SMART" id="SM00304">
    <property type="entry name" value="HAMP"/>
    <property type="match status" value="1"/>
</dbReference>
<keyword evidence="4" id="KW-0812">Transmembrane</keyword>
<evidence type="ECO:0000256" key="1">
    <source>
        <dbReference type="ARBA" id="ARBA00022481"/>
    </source>
</evidence>
<keyword evidence="4" id="KW-1133">Transmembrane helix</keyword>
<dbReference type="CDD" id="cd06225">
    <property type="entry name" value="HAMP"/>
    <property type="match status" value="1"/>
</dbReference>
<evidence type="ECO:0000259" key="6">
    <source>
        <dbReference type="PROSITE" id="PS50885"/>
    </source>
</evidence>
<feature type="domain" description="HAMP" evidence="6">
    <location>
        <begin position="218"/>
        <end position="270"/>
    </location>
</feature>
<dbReference type="PRINTS" id="PR00260">
    <property type="entry name" value="CHEMTRNSDUCR"/>
</dbReference>
<gene>
    <name evidence="7" type="ORF">ACBP88_04710</name>
</gene>
<evidence type="ECO:0000256" key="2">
    <source>
        <dbReference type="ARBA" id="ARBA00029447"/>
    </source>
</evidence>
<dbReference type="CDD" id="cd11386">
    <property type="entry name" value="MCP_signal"/>
    <property type="match status" value="1"/>
</dbReference>
<dbReference type="InterPro" id="IPR004089">
    <property type="entry name" value="MCPsignal_dom"/>
</dbReference>
<evidence type="ECO:0000256" key="4">
    <source>
        <dbReference type="SAM" id="Phobius"/>
    </source>
</evidence>
<dbReference type="SUPFAM" id="SSF58104">
    <property type="entry name" value="Methyl-accepting chemotaxis protein (MCP) signaling domain"/>
    <property type="match status" value="1"/>
</dbReference>
<sequence length="554" mass="58854">MDLFGLMRMFTIKVRMLGAIAVVLVLLGILGGAGMFGMFRVYDLNQSFLKGPFQQLQQMAQLQSSLAQVRGLEKDMIIQYEQPDQLEKTHANWQAGLKQVRAAGEAFVAGAPEQDVQALQKLLQHLEQYEQFFTPVARQLLANGYDSATVAQRVSRRASAEFDGAEKQLQSLMQLLQEQAQAAEARGSQVATETQWLFILALVITTLVVAPLTLLNMVSICRPLQDAKRLADSIAKGDLTEQLNVVGKDEVSDLQNALKTMQSNLNGMVGRVRDASGNIALASQEIATGNGDLSARTEQTASNLQQTVASLLQLTGTVQQTASSAQMANQLSASASQTATQGGSVVEQAVQSMHEISASSRKIGDIIGLIDSIAFQTNILALNAAVEAARAGEQGRGFAVVAGEVRLLARRSAEAASDIKRLIQSSVTAVDGGVKHVETAGKTMQEVVGSIQRVGDIIGEISAAANEQSGGISQVNQAVGDIDRMTQQNAALVEQSAAAAESLKDQAARLAEVVQQFKLEQHGSQTYAQVAPAWGRTGGSAALRSSTAPALLGE</sequence>
<name>A0ABV4IA87_9BURK</name>
<evidence type="ECO:0000313" key="8">
    <source>
        <dbReference type="Proteomes" id="UP001567350"/>
    </source>
</evidence>
<feature type="transmembrane region" description="Helical" evidence="4">
    <location>
        <begin position="196"/>
        <end position="218"/>
    </location>
</feature>
<dbReference type="PROSITE" id="PS50111">
    <property type="entry name" value="CHEMOTAXIS_TRANSDUC_2"/>
    <property type="match status" value="1"/>
</dbReference>
<protein>
    <submittedName>
        <fullName evidence="7">Methyl-accepting chemotaxis protein</fullName>
    </submittedName>
</protein>
<proteinExistence type="inferred from homology"/>
<evidence type="ECO:0000259" key="5">
    <source>
        <dbReference type="PROSITE" id="PS50111"/>
    </source>
</evidence>
<accession>A0ABV4IA87</accession>
<dbReference type="SMART" id="SM00283">
    <property type="entry name" value="MA"/>
    <property type="match status" value="1"/>
</dbReference>
<keyword evidence="8" id="KW-1185">Reference proteome</keyword>
<comment type="caution">
    <text evidence="7">The sequence shown here is derived from an EMBL/GenBank/DDBJ whole genome shotgun (WGS) entry which is preliminary data.</text>
</comment>
<dbReference type="RefSeq" id="WP_370890863.1">
    <property type="nucleotide sequence ID" value="NZ_JBGJLR010000003.1"/>
</dbReference>
<dbReference type="InterPro" id="IPR051310">
    <property type="entry name" value="MCP_chemotaxis"/>
</dbReference>
<dbReference type="PANTHER" id="PTHR43531">
    <property type="entry name" value="PROTEIN ICFG"/>
    <property type="match status" value="1"/>
</dbReference>
<dbReference type="PROSITE" id="PS50885">
    <property type="entry name" value="HAMP"/>
    <property type="match status" value="1"/>
</dbReference>
<evidence type="ECO:0000256" key="3">
    <source>
        <dbReference type="PROSITE-ProRule" id="PRU00284"/>
    </source>
</evidence>
<dbReference type="InterPro" id="IPR024478">
    <property type="entry name" value="HlyB_4HB_MCP"/>
</dbReference>
<dbReference type="PANTHER" id="PTHR43531:SF14">
    <property type="entry name" value="METHYL-ACCEPTING CHEMOTAXIS PROTEIN I-RELATED"/>
    <property type="match status" value="1"/>
</dbReference>
<dbReference type="EMBL" id="JBGJLR010000003">
    <property type="protein sequence ID" value="MEZ2738771.1"/>
    <property type="molecule type" value="Genomic_DNA"/>
</dbReference>
<dbReference type="Proteomes" id="UP001567350">
    <property type="component" value="Unassembled WGS sequence"/>
</dbReference>
<dbReference type="Gene3D" id="1.10.287.950">
    <property type="entry name" value="Methyl-accepting chemotaxis protein"/>
    <property type="match status" value="1"/>
</dbReference>
<dbReference type="Pfam" id="PF12729">
    <property type="entry name" value="4HB_MCP_1"/>
    <property type="match status" value="1"/>
</dbReference>
<organism evidence="7 8">
    <name type="scientific">Comamonas jiangduensis</name>
    <dbReference type="NCBI Taxonomy" id="1194168"/>
    <lineage>
        <taxon>Bacteria</taxon>
        <taxon>Pseudomonadati</taxon>
        <taxon>Pseudomonadota</taxon>
        <taxon>Betaproteobacteria</taxon>
        <taxon>Burkholderiales</taxon>
        <taxon>Comamonadaceae</taxon>
        <taxon>Comamonas</taxon>
    </lineage>
</organism>